<protein>
    <submittedName>
        <fullName evidence="2">Uncharacterized protein</fullName>
    </submittedName>
</protein>
<keyword evidence="3" id="KW-1185">Reference proteome</keyword>
<sequence length="253" mass="27841">MAFPKCCSSSAASSSNSKRQGMHYDCPRTPDDGAQDQVIDGHGYNSFDEFCMLLRDRVGTVDCEVLDAELTSEPTSSASRQKSFSYVSNWRSKVDSANLTIVVPPSPLFHSFDSPSSPVASIDPSRLCVTSIPPSEYENYSPSSMTGRSEYDCEMEPDVIEDSVASDFHGVYDPDFARMLSDDASEVESLSSVSYHPGAFRQAYMSIPQAASPYPNINKSTRFQNVSSAIRWLPTRMKYAILSQAAQRASRKA</sequence>
<feature type="compositionally biased region" description="Low complexity" evidence="1">
    <location>
        <begin position="8"/>
        <end position="17"/>
    </location>
</feature>
<gene>
    <name evidence="2" type="ORF">F5878DRAFT_606784</name>
</gene>
<dbReference type="Proteomes" id="UP001163846">
    <property type="component" value="Unassembled WGS sequence"/>
</dbReference>
<evidence type="ECO:0000313" key="3">
    <source>
        <dbReference type="Proteomes" id="UP001163846"/>
    </source>
</evidence>
<comment type="caution">
    <text evidence="2">The sequence shown here is derived from an EMBL/GenBank/DDBJ whole genome shotgun (WGS) entry which is preliminary data.</text>
</comment>
<reference evidence="2" key="1">
    <citation type="submission" date="2022-08" db="EMBL/GenBank/DDBJ databases">
        <authorList>
            <consortium name="DOE Joint Genome Institute"/>
            <person name="Min B."/>
            <person name="Riley R."/>
            <person name="Sierra-Patev S."/>
            <person name="Naranjo-Ortiz M."/>
            <person name="Looney B."/>
            <person name="Konkel Z."/>
            <person name="Slot J.C."/>
            <person name="Sakamoto Y."/>
            <person name="Steenwyk J.L."/>
            <person name="Rokas A."/>
            <person name="Carro J."/>
            <person name="Camarero S."/>
            <person name="Ferreira P."/>
            <person name="Molpeceres G."/>
            <person name="Ruiz-Duenas F.J."/>
            <person name="Serrano A."/>
            <person name="Henrissat B."/>
            <person name="Drula E."/>
            <person name="Hughes K.W."/>
            <person name="Mata J.L."/>
            <person name="Ishikawa N.K."/>
            <person name="Vargas-Isla R."/>
            <person name="Ushijima S."/>
            <person name="Smith C.A."/>
            <person name="Ahrendt S."/>
            <person name="Andreopoulos W."/>
            <person name="He G."/>
            <person name="Labutti K."/>
            <person name="Lipzen A."/>
            <person name="Ng V."/>
            <person name="Sandor L."/>
            <person name="Barry K."/>
            <person name="Martinez A.T."/>
            <person name="Xiao Y."/>
            <person name="Gibbons J.G."/>
            <person name="Terashima K."/>
            <person name="Hibbett D.S."/>
            <person name="Grigoriev I.V."/>
        </authorList>
    </citation>
    <scope>NUCLEOTIDE SEQUENCE</scope>
    <source>
        <strain evidence="2">TFB9207</strain>
    </source>
</reference>
<evidence type="ECO:0000313" key="2">
    <source>
        <dbReference type="EMBL" id="KAJ3842775.1"/>
    </source>
</evidence>
<evidence type="ECO:0000256" key="1">
    <source>
        <dbReference type="SAM" id="MobiDB-lite"/>
    </source>
</evidence>
<dbReference type="EMBL" id="MU805995">
    <property type="protein sequence ID" value="KAJ3842775.1"/>
    <property type="molecule type" value="Genomic_DNA"/>
</dbReference>
<feature type="region of interest" description="Disordered" evidence="1">
    <location>
        <begin position="1"/>
        <end position="39"/>
    </location>
</feature>
<name>A0AA38UIR2_9AGAR</name>
<dbReference type="AlphaFoldDB" id="A0AA38UIR2"/>
<proteinExistence type="predicted"/>
<organism evidence="2 3">
    <name type="scientific">Lentinula raphanica</name>
    <dbReference type="NCBI Taxonomy" id="153919"/>
    <lineage>
        <taxon>Eukaryota</taxon>
        <taxon>Fungi</taxon>
        <taxon>Dikarya</taxon>
        <taxon>Basidiomycota</taxon>
        <taxon>Agaricomycotina</taxon>
        <taxon>Agaricomycetes</taxon>
        <taxon>Agaricomycetidae</taxon>
        <taxon>Agaricales</taxon>
        <taxon>Marasmiineae</taxon>
        <taxon>Omphalotaceae</taxon>
        <taxon>Lentinula</taxon>
    </lineage>
</organism>
<accession>A0AA38UIR2</accession>